<reference evidence="7" key="2">
    <citation type="journal article" date="2000" name="Proc. Natl. Acad. Sci.">
        <title>Directed evolution of a (beta alpha)8-barrel enzyme to catalyze related reactions in two different metabolic pathways.</title>
        <authorList>
            <person name="Jurgens C."/>
            <person name="Strom A."/>
            <person name="Wegener D."/>
            <person name="Hettwer S."/>
            <person name="Wilmanns M."/>
            <person name="Sterner R."/>
        </authorList>
    </citation>
    <scope>NUCLEOTIDE SEQUENCE</scope>
</reference>
<dbReference type="AlphaFoldDB" id="A0A8B6X385"/>
<reference evidence="7" key="3">
    <citation type="journal article" date="2001" name="FEBS Lett.">
        <title>The TIM-barrel fold: a versatile framework for efficient enzymes.</title>
        <authorList>
            <person name="Wierenga R.K."/>
        </authorList>
    </citation>
    <scope>NUCLEOTIDE SEQUENCE</scope>
</reference>
<evidence type="ECO:0000256" key="5">
    <source>
        <dbReference type="RuleBase" id="RU003657"/>
    </source>
</evidence>
<evidence type="ECO:0000256" key="1">
    <source>
        <dbReference type="ARBA" id="ARBA00009667"/>
    </source>
</evidence>
<keyword evidence="2 5" id="KW-0028">Amino-acid biosynthesis</keyword>
<proteinExistence type="inferred from homology"/>
<evidence type="ECO:0000256" key="4">
    <source>
        <dbReference type="ARBA" id="ARBA00029440"/>
    </source>
</evidence>
<name>A0A8B6X385_9BURK</name>
<keyword evidence="3 5" id="KW-0368">Histidine biosynthesis</keyword>
<dbReference type="GO" id="GO:0000105">
    <property type="term" value="P:L-histidine biosynthetic process"/>
    <property type="evidence" value="ECO:0007669"/>
    <property type="project" value="UniProtKB-KW"/>
</dbReference>
<evidence type="ECO:0000313" key="6">
    <source>
        <dbReference type="Proteomes" id="UP000675920"/>
    </source>
</evidence>
<dbReference type="SUPFAM" id="SSF51366">
    <property type="entry name" value="Ribulose-phoshate binding barrel"/>
    <property type="match status" value="1"/>
</dbReference>
<sequence>MELIPVVDLMGGAVVRGVRGDRARYRPIESALCGGSDPATVACKLVSHCAAATLYVADLDAIMRSSPHWTALEALLAALPPTVTLWLDAGFGSADAAVAMRHRLGPRVLPVFGTESLASRAAAADCLALPGAVLSLDSRHGRPVDPAGLHDAPGLWPARVIAMTLDQVGADAGPDLAAIARLRATKQGLCPYGAGGIRDGADLDAARAAGAAGWLVASALHDGRIAARG</sequence>
<dbReference type="Pfam" id="PF00977">
    <property type="entry name" value="His_biosynth"/>
    <property type="match status" value="1"/>
</dbReference>
<reference evidence="7" key="1">
    <citation type="journal article" date="1994" name="J. Mol. Evol.">
        <title>The evolution of the histidine biosynthetic genes in prokaryotes: a common ancestor for the hisA and hisF genes.</title>
        <authorList>
            <person name="Fani R."/>
            <person name="Lio P."/>
            <person name="Chiarelli I."/>
            <person name="Bazzicalupo M."/>
        </authorList>
    </citation>
    <scope>NUCLEOTIDE SEQUENCE</scope>
</reference>
<dbReference type="Gene3D" id="3.20.20.70">
    <property type="entry name" value="Aldolase class I"/>
    <property type="match status" value="1"/>
</dbReference>
<dbReference type="InterPro" id="IPR013785">
    <property type="entry name" value="Aldolase_TIM"/>
</dbReference>
<protein>
    <submittedName>
        <fullName evidence="7">HisA/HisF-related TIM barrel protein</fullName>
    </submittedName>
</protein>
<organism evidence="6 7">
    <name type="scientific">Derxia gummosa DSM 723</name>
    <dbReference type="NCBI Taxonomy" id="1121388"/>
    <lineage>
        <taxon>Bacteria</taxon>
        <taxon>Pseudomonadati</taxon>
        <taxon>Pseudomonadota</taxon>
        <taxon>Betaproteobacteria</taxon>
        <taxon>Burkholderiales</taxon>
        <taxon>Alcaligenaceae</taxon>
        <taxon>Derxia</taxon>
    </lineage>
</organism>
<accession>A0A8B6X385</accession>
<reference evidence="7" key="5">
    <citation type="submission" date="2025-08" db="UniProtKB">
        <authorList>
            <consortium name="RefSeq"/>
        </authorList>
    </citation>
    <scope>IDENTIFICATION</scope>
</reference>
<evidence type="ECO:0000256" key="3">
    <source>
        <dbReference type="ARBA" id="ARBA00023102"/>
    </source>
</evidence>
<dbReference type="Proteomes" id="UP000675920">
    <property type="component" value="Unplaced"/>
</dbReference>
<keyword evidence="6" id="KW-1185">Reference proteome</keyword>
<evidence type="ECO:0000256" key="2">
    <source>
        <dbReference type="ARBA" id="ARBA00022605"/>
    </source>
</evidence>
<reference evidence="7" key="4">
    <citation type="journal article" date="2002" name="J. Mol. Biol.">
        <title>One fold with many functions: the evolutionary relationships between TIM barrel families based on their sequences, structures and functions.</title>
        <authorList>
            <person name="Nagano N."/>
            <person name="Orengo C.A."/>
            <person name="Thornton J.M."/>
        </authorList>
    </citation>
    <scope>NUCLEOTIDE SEQUENCE</scope>
</reference>
<dbReference type="RefSeq" id="WP_028311127.1">
    <property type="nucleotide sequence ID" value="NZ_AXWS01000008.1"/>
</dbReference>
<dbReference type="OrthoDB" id="8535539at2"/>
<dbReference type="InterPro" id="IPR011060">
    <property type="entry name" value="RibuloseP-bd_barrel"/>
</dbReference>
<dbReference type="InterPro" id="IPR006062">
    <property type="entry name" value="His_biosynth"/>
</dbReference>
<comment type="pathway">
    <text evidence="4">Amino-acid biosynthesis.</text>
</comment>
<evidence type="ECO:0000313" key="7">
    <source>
        <dbReference type="RefSeq" id="WP_028311127.1"/>
    </source>
</evidence>
<comment type="similarity">
    <text evidence="1 5">Belongs to the HisA/HisF family.</text>
</comment>